<gene>
    <name evidence="2" type="ORF">CB5_LOCUS10258</name>
</gene>
<feature type="region of interest" description="Disordered" evidence="1">
    <location>
        <begin position="72"/>
        <end position="114"/>
    </location>
</feature>
<organism evidence="2">
    <name type="scientific">Ananas comosus var. bracteatus</name>
    <name type="common">red pineapple</name>
    <dbReference type="NCBI Taxonomy" id="296719"/>
    <lineage>
        <taxon>Eukaryota</taxon>
        <taxon>Viridiplantae</taxon>
        <taxon>Streptophyta</taxon>
        <taxon>Embryophyta</taxon>
        <taxon>Tracheophyta</taxon>
        <taxon>Spermatophyta</taxon>
        <taxon>Magnoliopsida</taxon>
        <taxon>Liliopsida</taxon>
        <taxon>Poales</taxon>
        <taxon>Bromeliaceae</taxon>
        <taxon>Bromelioideae</taxon>
        <taxon>Ananas</taxon>
    </lineage>
</organism>
<accession>A0A6V7P8B2</accession>
<evidence type="ECO:0000313" key="2">
    <source>
        <dbReference type="EMBL" id="CAD1827047.1"/>
    </source>
</evidence>
<proteinExistence type="predicted"/>
<feature type="region of interest" description="Disordered" evidence="1">
    <location>
        <begin position="1"/>
        <end position="33"/>
    </location>
</feature>
<sequence length="138" mass="14758">MSGGRGLRREMAGRPSEGGVSGAGEEPRAAPEGAVDLLAQARKALALRSPFDAEEAGPRAVTLPAGLAAFLAKHTDGRRKHKKPPEGSLARSPPRRPPWPPRPCGITPRSSSGRLRPRTSICWFRISRLVPVSWILAS</sequence>
<name>A0A6V7P8B2_ANACO</name>
<dbReference type="AlphaFoldDB" id="A0A6V7P8B2"/>
<evidence type="ECO:0000256" key="1">
    <source>
        <dbReference type="SAM" id="MobiDB-lite"/>
    </source>
</evidence>
<reference evidence="2" key="1">
    <citation type="submission" date="2020-07" db="EMBL/GenBank/DDBJ databases">
        <authorList>
            <person name="Lin J."/>
        </authorList>
    </citation>
    <scope>NUCLEOTIDE SEQUENCE</scope>
</reference>
<protein>
    <submittedName>
        <fullName evidence="2">Uncharacterized protein</fullName>
    </submittedName>
</protein>
<dbReference type="EMBL" id="LR862146">
    <property type="protein sequence ID" value="CAD1827047.1"/>
    <property type="molecule type" value="Genomic_DNA"/>
</dbReference>